<protein>
    <recommendedName>
        <fullName evidence="8">Rhodopsin domain-containing protein</fullName>
    </recommendedName>
</protein>
<keyword evidence="10" id="KW-1185">Reference proteome</keyword>
<evidence type="ECO:0000256" key="5">
    <source>
        <dbReference type="ARBA" id="ARBA00038359"/>
    </source>
</evidence>
<evidence type="ECO:0000256" key="3">
    <source>
        <dbReference type="ARBA" id="ARBA00022989"/>
    </source>
</evidence>
<sequence>HLLAVGTTVFRLVYRFKASRQWWDDYWAAFALVLDFGMFTSLWLRPTGNGPSSLLDIDVRIARYWISALFYPSVVWASRISLGLSILRIIPFNTIRRRVLVLIISSFSLMWLALMLQKIIKCTTDTSWHNNKAVQCYLGDAIGIITLCTDVFADACLIIIPVGMIKKLNLPKPERRLLYIIFGASILSTMASIVYSTFVFQADRFNPNMRGSLIGLTSHIKATVTLMVCNMLIIIPYIHRLFKQDEEDWELTVTFDAGAASRGVKASNTQQSKTLVGIIPSVGKQGESRTADGSRCEIARDSWSEKEERV</sequence>
<feature type="transmembrane region" description="Helical" evidence="7">
    <location>
        <begin position="99"/>
        <end position="120"/>
    </location>
</feature>
<feature type="transmembrane region" description="Helical" evidence="7">
    <location>
        <begin position="26"/>
        <end position="44"/>
    </location>
</feature>
<dbReference type="STRING" id="703135.A0A2A9NV22"/>
<dbReference type="Pfam" id="PF20684">
    <property type="entry name" value="Fung_rhodopsin"/>
    <property type="match status" value="1"/>
</dbReference>
<feature type="compositionally biased region" description="Basic and acidic residues" evidence="6">
    <location>
        <begin position="286"/>
        <end position="310"/>
    </location>
</feature>
<feature type="region of interest" description="Disordered" evidence="6">
    <location>
        <begin position="284"/>
        <end position="310"/>
    </location>
</feature>
<evidence type="ECO:0000256" key="7">
    <source>
        <dbReference type="SAM" id="Phobius"/>
    </source>
</evidence>
<reference evidence="9 10" key="1">
    <citation type="submission" date="2014-02" db="EMBL/GenBank/DDBJ databases">
        <title>Transposable element dynamics among asymbiotic and ectomycorrhizal Amanita fungi.</title>
        <authorList>
            <consortium name="DOE Joint Genome Institute"/>
            <person name="Hess J."/>
            <person name="Skrede I."/>
            <person name="Wolfe B."/>
            <person name="LaButti K."/>
            <person name="Ohm R.A."/>
            <person name="Grigoriev I.V."/>
            <person name="Pringle A."/>
        </authorList>
    </citation>
    <scope>NUCLEOTIDE SEQUENCE [LARGE SCALE GENOMIC DNA]</scope>
    <source>
        <strain evidence="9 10">SKay4041</strain>
    </source>
</reference>
<feature type="transmembrane region" description="Helical" evidence="7">
    <location>
        <begin position="220"/>
        <end position="238"/>
    </location>
</feature>
<proteinExistence type="inferred from homology"/>
<dbReference type="GO" id="GO:0016020">
    <property type="term" value="C:membrane"/>
    <property type="evidence" value="ECO:0007669"/>
    <property type="project" value="UniProtKB-SubCell"/>
</dbReference>
<comment type="similarity">
    <text evidence="5">Belongs to the SAT4 family.</text>
</comment>
<dbReference type="InterPro" id="IPR052337">
    <property type="entry name" value="SAT4-like"/>
</dbReference>
<evidence type="ECO:0000256" key="6">
    <source>
        <dbReference type="SAM" id="MobiDB-lite"/>
    </source>
</evidence>
<feature type="domain" description="Rhodopsin" evidence="8">
    <location>
        <begin position="11"/>
        <end position="238"/>
    </location>
</feature>
<feature type="transmembrane region" description="Helical" evidence="7">
    <location>
        <begin position="140"/>
        <end position="165"/>
    </location>
</feature>
<organism evidence="9 10">
    <name type="scientific">Amanita thiersii Skay4041</name>
    <dbReference type="NCBI Taxonomy" id="703135"/>
    <lineage>
        <taxon>Eukaryota</taxon>
        <taxon>Fungi</taxon>
        <taxon>Dikarya</taxon>
        <taxon>Basidiomycota</taxon>
        <taxon>Agaricomycotina</taxon>
        <taxon>Agaricomycetes</taxon>
        <taxon>Agaricomycetidae</taxon>
        <taxon>Agaricales</taxon>
        <taxon>Pluteineae</taxon>
        <taxon>Amanitaceae</taxon>
        <taxon>Amanita</taxon>
    </lineage>
</organism>
<keyword evidence="2 7" id="KW-0812">Transmembrane</keyword>
<dbReference type="PANTHER" id="PTHR33048">
    <property type="entry name" value="PTH11-LIKE INTEGRAL MEMBRANE PROTEIN (AFU_ORTHOLOGUE AFUA_5G11245)"/>
    <property type="match status" value="1"/>
</dbReference>
<dbReference type="EMBL" id="KZ301974">
    <property type="protein sequence ID" value="PFH53224.1"/>
    <property type="molecule type" value="Genomic_DNA"/>
</dbReference>
<feature type="transmembrane region" description="Helical" evidence="7">
    <location>
        <begin position="177"/>
        <end position="200"/>
    </location>
</feature>
<comment type="subcellular location">
    <subcellularLocation>
        <location evidence="1">Membrane</location>
        <topology evidence="1">Multi-pass membrane protein</topology>
    </subcellularLocation>
</comment>
<evidence type="ECO:0000313" key="9">
    <source>
        <dbReference type="EMBL" id="PFH53224.1"/>
    </source>
</evidence>
<dbReference type="Proteomes" id="UP000242287">
    <property type="component" value="Unassembled WGS sequence"/>
</dbReference>
<name>A0A2A9NV22_9AGAR</name>
<evidence type="ECO:0000256" key="2">
    <source>
        <dbReference type="ARBA" id="ARBA00022692"/>
    </source>
</evidence>
<feature type="non-terminal residue" evidence="9">
    <location>
        <position position="1"/>
    </location>
</feature>
<accession>A0A2A9NV22</accession>
<keyword evidence="4 7" id="KW-0472">Membrane</keyword>
<keyword evidence="3 7" id="KW-1133">Transmembrane helix</keyword>
<evidence type="ECO:0000256" key="1">
    <source>
        <dbReference type="ARBA" id="ARBA00004141"/>
    </source>
</evidence>
<gene>
    <name evidence="9" type="ORF">AMATHDRAFT_138014</name>
</gene>
<dbReference type="InterPro" id="IPR049326">
    <property type="entry name" value="Rhodopsin_dom_fungi"/>
</dbReference>
<dbReference type="PANTHER" id="PTHR33048:SF47">
    <property type="entry name" value="INTEGRAL MEMBRANE PROTEIN-RELATED"/>
    <property type="match status" value="1"/>
</dbReference>
<dbReference type="OrthoDB" id="3229610at2759"/>
<evidence type="ECO:0000313" key="10">
    <source>
        <dbReference type="Proteomes" id="UP000242287"/>
    </source>
</evidence>
<evidence type="ECO:0000259" key="8">
    <source>
        <dbReference type="Pfam" id="PF20684"/>
    </source>
</evidence>
<dbReference type="AlphaFoldDB" id="A0A2A9NV22"/>
<evidence type="ECO:0000256" key="4">
    <source>
        <dbReference type="ARBA" id="ARBA00023136"/>
    </source>
</evidence>
<feature type="transmembrane region" description="Helical" evidence="7">
    <location>
        <begin position="64"/>
        <end position="87"/>
    </location>
</feature>